<reference evidence="1 2" key="1">
    <citation type="journal article" date="2016" name="J. Zhejiang Univ. Sci. B">
        <title>Antibiotic resistance mechanisms of Myroides sp.</title>
        <authorList>
            <person name="Hu S."/>
            <person name="Yuan S."/>
            <person name="Qu H."/>
            <person name="Jiang T."/>
            <person name="Zhou Y."/>
            <person name="Wang M."/>
            <person name="Ming D."/>
        </authorList>
    </citation>
    <scope>NUCLEOTIDE SEQUENCE [LARGE SCALE GENOMIC DNA]</scope>
    <source>
        <strain evidence="1 2">PR63039</strain>
    </source>
</reference>
<proteinExistence type="predicted"/>
<dbReference type="Proteomes" id="UP000069030">
    <property type="component" value="Chromosome"/>
</dbReference>
<protein>
    <submittedName>
        <fullName evidence="1">Uncharacterized protein</fullName>
    </submittedName>
</protein>
<dbReference type="Pfam" id="PF05016">
    <property type="entry name" value="ParE_toxin"/>
    <property type="match status" value="1"/>
</dbReference>
<gene>
    <name evidence="1" type="ORF">AS202_13180</name>
</gene>
<accession>A0A0U3GA65</accession>
<evidence type="ECO:0000313" key="2">
    <source>
        <dbReference type="Proteomes" id="UP000069030"/>
    </source>
</evidence>
<dbReference type="InterPro" id="IPR035093">
    <property type="entry name" value="RelE/ParE_toxin_dom_sf"/>
</dbReference>
<sequence length="103" mass="12383">MNYTKNMTYNIVILPSAIHDLDAIFEYYFLISKRILNSFKKEFDKTLKVLKNNPFFQIRYNDIRAISIKKFPYVIFFRVDPYKQMIHIVAVFNTAQNSDKYPV</sequence>
<dbReference type="KEGG" id="mod:AS202_13180"/>
<dbReference type="EMBL" id="CP013690">
    <property type="protein sequence ID" value="ALU27045.1"/>
    <property type="molecule type" value="Genomic_DNA"/>
</dbReference>
<dbReference type="InterPro" id="IPR007712">
    <property type="entry name" value="RelE/ParE_toxin"/>
</dbReference>
<organism evidence="1 2">
    <name type="scientific">Myroides odoratimimus</name>
    <dbReference type="NCBI Taxonomy" id="76832"/>
    <lineage>
        <taxon>Bacteria</taxon>
        <taxon>Pseudomonadati</taxon>
        <taxon>Bacteroidota</taxon>
        <taxon>Flavobacteriia</taxon>
        <taxon>Flavobacteriales</taxon>
        <taxon>Flavobacteriaceae</taxon>
        <taxon>Myroides</taxon>
    </lineage>
</organism>
<name>A0A0U3GA65_9FLAO</name>
<evidence type="ECO:0000313" key="1">
    <source>
        <dbReference type="EMBL" id="ALU27045.1"/>
    </source>
</evidence>
<dbReference type="AlphaFoldDB" id="A0A0U3GA65"/>
<dbReference type="RefSeq" id="WP_006259103.1">
    <property type="nucleotide sequence ID" value="NZ_JBICKT010000051.1"/>
</dbReference>
<dbReference type="Gene3D" id="3.30.2310.20">
    <property type="entry name" value="RelE-like"/>
    <property type="match status" value="1"/>
</dbReference>